<evidence type="ECO:0000256" key="2">
    <source>
        <dbReference type="ARBA" id="ARBA00022737"/>
    </source>
</evidence>
<keyword evidence="7" id="KW-1185">Reference proteome</keyword>
<dbReference type="SUPFAM" id="SSF48452">
    <property type="entry name" value="TPR-like"/>
    <property type="match status" value="1"/>
</dbReference>
<dbReference type="Proteomes" id="UP000694620">
    <property type="component" value="Chromosome 2"/>
</dbReference>
<dbReference type="PANTHER" id="PTHR10271:SF29">
    <property type="entry name" value="INTERFERON-INDUCED PROTEIN WITH TETRATRICOPEPTIDE REPEATS-RELATED"/>
    <property type="match status" value="1"/>
</dbReference>
<protein>
    <submittedName>
        <fullName evidence="6">Interferon-induced protein with tetratricopeptide repeats 9</fullName>
    </submittedName>
</protein>
<dbReference type="GO" id="GO:0051607">
    <property type="term" value="P:defense response to virus"/>
    <property type="evidence" value="ECO:0007669"/>
    <property type="project" value="TreeGrafter"/>
</dbReference>
<dbReference type="GeneTree" id="ENSGT00950000182946"/>
<keyword evidence="3" id="KW-0802">TPR repeat</keyword>
<dbReference type="PANTHER" id="PTHR10271">
    <property type="entry name" value="INTERFERON-INDUCED PROTEIN WITH TETRATRICOPEPTIDE REPEATS"/>
    <property type="match status" value="1"/>
</dbReference>
<reference evidence="6" key="2">
    <citation type="submission" date="2025-08" db="UniProtKB">
        <authorList>
            <consortium name="Ensembl"/>
        </authorList>
    </citation>
    <scope>IDENTIFICATION</scope>
</reference>
<comment type="similarity">
    <text evidence="5">Belongs to the IFIT family.</text>
</comment>
<dbReference type="InterPro" id="IPR011990">
    <property type="entry name" value="TPR-like_helical_dom_sf"/>
</dbReference>
<evidence type="ECO:0000256" key="3">
    <source>
        <dbReference type="ARBA" id="ARBA00022803"/>
    </source>
</evidence>
<dbReference type="FunFam" id="1.25.40.10:FF:000036">
    <property type="entry name" value="interferon-induced protein with tetratricopeptide repeats 5"/>
    <property type="match status" value="1"/>
</dbReference>
<reference evidence="6" key="1">
    <citation type="submission" date="2021-06" db="EMBL/GenBank/DDBJ databases">
        <authorList>
            <consortium name="Wellcome Sanger Institute Data Sharing"/>
        </authorList>
    </citation>
    <scope>NUCLEOTIDE SEQUENCE [LARGE SCALE GENOMIC DNA]</scope>
</reference>
<name>A0A8C4RNU9_ERPCA</name>
<dbReference type="GO" id="GO:0005829">
    <property type="term" value="C:cytosol"/>
    <property type="evidence" value="ECO:0007669"/>
    <property type="project" value="TreeGrafter"/>
</dbReference>
<keyword evidence="2" id="KW-0677">Repeat</keyword>
<keyword evidence="4" id="KW-0391">Immunity</keyword>
<proteinExistence type="inferred from homology"/>
<accession>A0A8C4RNU9</accession>
<evidence type="ECO:0000256" key="5">
    <source>
        <dbReference type="ARBA" id="ARBA00038336"/>
    </source>
</evidence>
<evidence type="ECO:0000256" key="1">
    <source>
        <dbReference type="ARBA" id="ARBA00022588"/>
    </source>
</evidence>
<keyword evidence="1" id="KW-0399">Innate immunity</keyword>
<dbReference type="GO" id="GO:0045087">
    <property type="term" value="P:innate immune response"/>
    <property type="evidence" value="ECO:0007669"/>
    <property type="project" value="UniProtKB-KW"/>
</dbReference>
<organism evidence="6 7">
    <name type="scientific">Erpetoichthys calabaricus</name>
    <name type="common">Rope fish</name>
    <name type="synonym">Calamoichthys calabaricus</name>
    <dbReference type="NCBI Taxonomy" id="27687"/>
    <lineage>
        <taxon>Eukaryota</taxon>
        <taxon>Metazoa</taxon>
        <taxon>Chordata</taxon>
        <taxon>Craniata</taxon>
        <taxon>Vertebrata</taxon>
        <taxon>Euteleostomi</taxon>
        <taxon>Actinopterygii</taxon>
        <taxon>Polypteriformes</taxon>
        <taxon>Polypteridae</taxon>
        <taxon>Erpetoichthys</taxon>
    </lineage>
</organism>
<evidence type="ECO:0000256" key="4">
    <source>
        <dbReference type="ARBA" id="ARBA00022859"/>
    </source>
</evidence>
<dbReference type="Ensembl" id="ENSECRT00000004480.1">
    <property type="protein sequence ID" value="ENSECRP00000004412.1"/>
    <property type="gene ID" value="ENSECRG00000002992.1"/>
</dbReference>
<dbReference type="Gene3D" id="1.25.40.10">
    <property type="entry name" value="Tetratricopeptide repeat domain"/>
    <property type="match status" value="3"/>
</dbReference>
<sequence length="473" mass="54682">KGENEDKNDAQSDLQTKLDKLECHFTWGFVKDEMDQLHYNYKKLQDRVNFCKNQYKATYLNILAFVSYLKGDNEGALKFVKEAEVVTRIEYPSKEVNLLVTYGNYAWIFYKMGCFSDVESYLDKIEGICRSLPDATQFSTEIPVIYGEKAWALLKLGFKYYEDSQKCFQKALHGDPDNPSFNFGYAVVLYRLEEHRSPQIELELSDAVNLVLLALKLQKFGKEESISLIEEALCISPDVPHVTRYVAKYFRVEGYVEKSLDILQKALEMTPSSAFLHHHIGLCYKRQHAELQRNRNPKHCRYSAITMDKASNCIDHFEKAAKLQPSNILFQVSLAEIYGDIHKFHKAEMIYSDLLKAKAASDSDLQLCHFSYALFLLYKKKNEHAAIDHLITTYTIPCQTPKRQKAGAKLKQIAERRLEKNKTDRAAYDILAFIHKEDGEQVTALESYRKATVLSTSETNPFQCFLQMMLEYI</sequence>
<evidence type="ECO:0000313" key="7">
    <source>
        <dbReference type="Proteomes" id="UP000694620"/>
    </source>
</evidence>
<evidence type="ECO:0000313" key="6">
    <source>
        <dbReference type="Ensembl" id="ENSECRP00000004412.1"/>
    </source>
</evidence>
<reference evidence="6" key="3">
    <citation type="submission" date="2025-09" db="UniProtKB">
        <authorList>
            <consortium name="Ensembl"/>
        </authorList>
    </citation>
    <scope>IDENTIFICATION</scope>
</reference>
<dbReference type="AlphaFoldDB" id="A0A8C4RNU9"/>